<dbReference type="SMART" id="SM00355">
    <property type="entry name" value="ZnF_C2H2"/>
    <property type="match status" value="2"/>
</dbReference>
<dbReference type="PROSITE" id="PS00028">
    <property type="entry name" value="ZINC_FINGER_C2H2_1"/>
    <property type="match status" value="1"/>
</dbReference>
<proteinExistence type="predicted"/>
<organism evidence="9 10">
    <name type="scientific">Babesia bovis</name>
    <dbReference type="NCBI Taxonomy" id="5865"/>
    <lineage>
        <taxon>Eukaryota</taxon>
        <taxon>Sar</taxon>
        <taxon>Alveolata</taxon>
        <taxon>Apicomplexa</taxon>
        <taxon>Aconoidasida</taxon>
        <taxon>Piroplasmida</taxon>
        <taxon>Babesiidae</taxon>
        <taxon>Babesia</taxon>
    </lineage>
</organism>
<evidence type="ECO:0000313" key="10">
    <source>
        <dbReference type="Proteomes" id="UP000002173"/>
    </source>
</evidence>
<keyword evidence="10" id="KW-1185">Reference proteome</keyword>
<dbReference type="Proteomes" id="UP000002173">
    <property type="component" value="Unassembled WGS sequence"/>
</dbReference>
<dbReference type="EMBL" id="AAXT01000004">
    <property type="protein sequence ID" value="EDO05891.1"/>
    <property type="molecule type" value="Genomic_DNA"/>
</dbReference>
<feature type="compositionally biased region" description="Polar residues" evidence="7">
    <location>
        <begin position="295"/>
        <end position="306"/>
    </location>
</feature>
<comment type="caution">
    <text evidence="9">The sequence shown here is derived from an EMBL/GenBank/DDBJ whole genome shotgun (WGS) entry which is preliminary data.</text>
</comment>
<reference evidence="9 10" key="1">
    <citation type="journal article" date="2007" name="PLoS Pathog.">
        <title>Genome sequence of Babesia bovis and comparative analysis of apicomplexan hemoprotozoa.</title>
        <authorList>
            <person name="Brayton K.A."/>
            <person name="Lau A.O.T."/>
            <person name="Herndon D.R."/>
            <person name="Hannick L."/>
            <person name="Kappmeyer L.S."/>
            <person name="Berens S.J."/>
            <person name="Bidwell S.L."/>
            <person name="Brown W.C."/>
            <person name="Crabtree J."/>
            <person name="Fadrosh D."/>
            <person name="Feldblum T."/>
            <person name="Forberger H.A."/>
            <person name="Haas B.J."/>
            <person name="Howell J.M."/>
            <person name="Khouri H."/>
            <person name="Koo H."/>
            <person name="Mann D.J."/>
            <person name="Norimine J."/>
            <person name="Paulsen I.T."/>
            <person name="Radune D."/>
            <person name="Ren Q."/>
            <person name="Smith R.K. Jr."/>
            <person name="Suarez C.E."/>
            <person name="White O."/>
            <person name="Wortman J.R."/>
            <person name="Knowles D.P. Jr."/>
            <person name="McElwain T.F."/>
            <person name="Nene V.M."/>
        </authorList>
    </citation>
    <scope>NUCLEOTIDE SEQUENCE [LARGE SCALE GENOMIC DNA]</scope>
    <source>
        <strain evidence="9">T2Bo</strain>
    </source>
</reference>
<reference evidence="10" key="2">
    <citation type="journal article" date="2020" name="Data Brief">
        <title>Transcriptome dataset of Babesia bovis life stages within vertebrate and invertebrate hosts.</title>
        <authorList>
            <person name="Ueti M.W."/>
            <person name="Johnson W.C."/>
            <person name="Kappmeyer L.S."/>
            <person name="Herndon D.R."/>
            <person name="Mousel M.R."/>
            <person name="Reif K.E."/>
            <person name="Taus N.S."/>
            <person name="Ifeonu O.O."/>
            <person name="Silva J.C."/>
            <person name="Suarez C.E."/>
            <person name="Brayton K.A."/>
        </authorList>
    </citation>
    <scope>NUCLEOTIDE SEQUENCE [LARGE SCALE GENOMIC DNA]</scope>
</reference>
<dbReference type="VEuPathDB" id="PiroplasmaDB:BBOV_IV002940"/>
<dbReference type="GeneID" id="5477678"/>
<dbReference type="OMA" id="KMGDIDT"/>
<keyword evidence="5" id="KW-0539">Nucleus</keyword>
<evidence type="ECO:0000313" key="9">
    <source>
        <dbReference type="EMBL" id="EDO05891.1"/>
    </source>
</evidence>
<feature type="compositionally biased region" description="Basic and acidic residues" evidence="7">
    <location>
        <begin position="387"/>
        <end position="402"/>
    </location>
</feature>
<dbReference type="AlphaFoldDB" id="A7AVR5"/>
<keyword evidence="2" id="KW-0479">Metal-binding</keyword>
<gene>
    <name evidence="9" type="ORF">BBOV_IV002940</name>
</gene>
<evidence type="ECO:0000256" key="6">
    <source>
        <dbReference type="PROSITE-ProRule" id="PRU00042"/>
    </source>
</evidence>
<evidence type="ECO:0000256" key="4">
    <source>
        <dbReference type="ARBA" id="ARBA00022833"/>
    </source>
</evidence>
<dbReference type="PANTHER" id="PTHR23215">
    <property type="entry name" value="ZINC FINGER PROTEIN 207"/>
    <property type="match status" value="1"/>
</dbReference>
<dbReference type="RefSeq" id="XP_001609459.1">
    <property type="nucleotide sequence ID" value="XM_001609409.1"/>
</dbReference>
<keyword evidence="4" id="KW-0862">Zinc</keyword>
<dbReference type="Gene3D" id="3.30.160.60">
    <property type="entry name" value="Classic Zinc Finger"/>
    <property type="match status" value="1"/>
</dbReference>
<evidence type="ECO:0000256" key="3">
    <source>
        <dbReference type="ARBA" id="ARBA00022771"/>
    </source>
</evidence>
<dbReference type="eggNOG" id="KOG2893">
    <property type="taxonomic scope" value="Eukaryota"/>
</dbReference>
<feature type="compositionally biased region" description="Polar residues" evidence="7">
    <location>
        <begin position="313"/>
        <end position="323"/>
    </location>
</feature>
<sequence length="461" mass="50240">MGRKSTKRLQLKPFCYFCNREFDEEKVLIMHQKAKHFKCGECNRKLETANGLAVHMQQVHKLIQRKVPCALEGRDNINSVVQGMQGVPIEAIEEHHLKHQKKMGDIDTRKQQRISWSIVAMAPTPEQFLAQLSIGNIYFPGFTAPQEKQPIIRRNIPQIHLGQVPTYPPDILTGQPQPGMYPNSNLPTYGNPPAGLPGTNMRGRMFTAAPENVVQPQVEPAKNVGLGFSGSGPLILGPSGTPIEAPHGHTFNHVQAVPRPTGISSDGNLTGRQGFTSAPKGFSNGPVAATVNPTTRTGFSGPTGFQKQGGFSDANTFPKTTGFSDAKPVGSTTGFSDASTTAKNSGFSAPLEKQKRASFDNPQPTSNKKPEIRGFSDAIPKTSHASVNRESDVKADVTHRPEESRIVKRPAMQTQCYKATGVPPLFIPPPSLGTTKLAYDVDTESIEEKRAKLLHNWVDTK</sequence>
<evidence type="ECO:0000256" key="2">
    <source>
        <dbReference type="ARBA" id="ARBA00022723"/>
    </source>
</evidence>
<name>A7AVR5_BABBO</name>
<dbReference type="GO" id="GO:0005634">
    <property type="term" value="C:nucleus"/>
    <property type="evidence" value="ECO:0007669"/>
    <property type="project" value="UniProtKB-SubCell"/>
</dbReference>
<feature type="domain" description="C2H2-type" evidence="8">
    <location>
        <begin position="37"/>
        <end position="60"/>
    </location>
</feature>
<dbReference type="GO" id="GO:0008270">
    <property type="term" value="F:zinc ion binding"/>
    <property type="evidence" value="ECO:0007669"/>
    <property type="project" value="UniProtKB-KW"/>
</dbReference>
<accession>A7AVR5</accession>
<evidence type="ECO:0000259" key="8">
    <source>
        <dbReference type="PROSITE" id="PS50157"/>
    </source>
</evidence>
<dbReference type="CDD" id="cd20908">
    <property type="entry name" value="SUF4-like"/>
    <property type="match status" value="1"/>
</dbReference>
<evidence type="ECO:0000256" key="7">
    <source>
        <dbReference type="SAM" id="MobiDB-lite"/>
    </source>
</evidence>
<reference evidence="10" key="3">
    <citation type="journal article" date="2021" name="Int. J. Parasitol.">
        <title>Comparative analysis of gene expression between Babesia bovis blood stages and kinetes allowed by improved genome annotation.</title>
        <authorList>
            <person name="Ueti M.W."/>
            <person name="Johnson W.C."/>
            <person name="Kappmeyer L.S."/>
            <person name="Herndon D.R."/>
            <person name="Mousel M.R."/>
            <person name="Reif K.E."/>
            <person name="Taus N.S."/>
            <person name="Ifeonu O.O."/>
            <person name="Silva J.C."/>
            <person name="Suarez C.E."/>
            <person name="Brayton K.A."/>
        </authorList>
    </citation>
    <scope>NUCLEOTIDE SEQUENCE [LARGE SCALE GENOMIC DNA]</scope>
</reference>
<protein>
    <submittedName>
        <fullName evidence="9">Zinc finger protein 207</fullName>
    </submittedName>
</protein>
<dbReference type="STRING" id="5865.A7AVR5"/>
<feature type="compositionally biased region" description="Polar residues" evidence="7">
    <location>
        <begin position="330"/>
        <end position="347"/>
    </location>
</feature>
<dbReference type="KEGG" id="bbo:BBOV_IV002940"/>
<keyword evidence="3 6" id="KW-0863">Zinc-finger</keyword>
<evidence type="ECO:0000256" key="1">
    <source>
        <dbReference type="ARBA" id="ARBA00004123"/>
    </source>
</evidence>
<comment type="subcellular location">
    <subcellularLocation>
        <location evidence="1">Nucleus</location>
    </subcellularLocation>
</comment>
<dbReference type="InParanoid" id="A7AVR5"/>
<feature type="region of interest" description="Disordered" evidence="7">
    <location>
        <begin position="295"/>
        <end position="402"/>
    </location>
</feature>
<evidence type="ECO:0000256" key="5">
    <source>
        <dbReference type="ARBA" id="ARBA00023242"/>
    </source>
</evidence>
<dbReference type="InterPro" id="IPR013087">
    <property type="entry name" value="Znf_C2H2_type"/>
</dbReference>
<dbReference type="PANTHER" id="PTHR23215:SF0">
    <property type="entry name" value="BUB3-INTERACTING AND GLEBS MOTIF-CONTAINING PROTEIN ZNF207"/>
    <property type="match status" value="1"/>
</dbReference>
<dbReference type="PROSITE" id="PS50157">
    <property type="entry name" value="ZINC_FINGER_C2H2_2"/>
    <property type="match status" value="1"/>
</dbReference>